<name>A0A5J5BHT3_9ASTE</name>
<gene>
    <name evidence="12" type="ORF">F0562_023806</name>
</gene>
<evidence type="ECO:0000256" key="9">
    <source>
        <dbReference type="ARBA" id="ARBA00023136"/>
    </source>
</evidence>
<dbReference type="PROSITE" id="PS00086">
    <property type="entry name" value="CYTOCHROME_P450"/>
    <property type="match status" value="1"/>
</dbReference>
<evidence type="ECO:0000313" key="13">
    <source>
        <dbReference type="Proteomes" id="UP000325577"/>
    </source>
</evidence>
<evidence type="ECO:0000256" key="8">
    <source>
        <dbReference type="ARBA" id="ARBA00023033"/>
    </source>
</evidence>
<evidence type="ECO:0000256" key="10">
    <source>
        <dbReference type="PIRSR" id="PIRSR602401-1"/>
    </source>
</evidence>
<evidence type="ECO:0000256" key="7">
    <source>
        <dbReference type="ARBA" id="ARBA00023004"/>
    </source>
</evidence>
<keyword evidence="8 11" id="KW-0503">Monooxygenase</keyword>
<evidence type="ECO:0000256" key="6">
    <source>
        <dbReference type="ARBA" id="ARBA00023002"/>
    </source>
</evidence>
<keyword evidence="9" id="KW-0472">Membrane</keyword>
<dbReference type="Pfam" id="PF00067">
    <property type="entry name" value="p450"/>
    <property type="match status" value="1"/>
</dbReference>
<feature type="binding site" description="axial binding residue" evidence="10">
    <location>
        <position position="377"/>
    </location>
    <ligand>
        <name>heme</name>
        <dbReference type="ChEBI" id="CHEBI:30413"/>
    </ligand>
    <ligandPart>
        <name>Fe</name>
        <dbReference type="ChEBI" id="CHEBI:18248"/>
    </ligandPart>
</feature>
<dbReference type="CDD" id="cd11072">
    <property type="entry name" value="CYP71-like"/>
    <property type="match status" value="1"/>
</dbReference>
<reference evidence="12 13" key="1">
    <citation type="submission" date="2019-09" db="EMBL/GenBank/DDBJ databases">
        <title>A chromosome-level genome assembly of the Chinese tupelo Nyssa sinensis.</title>
        <authorList>
            <person name="Yang X."/>
            <person name="Kang M."/>
            <person name="Yang Y."/>
            <person name="Xiong H."/>
            <person name="Wang M."/>
            <person name="Zhang Z."/>
            <person name="Wang Z."/>
            <person name="Wu H."/>
            <person name="Ma T."/>
            <person name="Liu J."/>
            <person name="Xi Z."/>
        </authorList>
    </citation>
    <scope>NUCLEOTIDE SEQUENCE [LARGE SCALE GENOMIC DNA]</scope>
    <source>
        <strain evidence="12">J267</strain>
        <tissue evidence="12">Leaf</tissue>
    </source>
</reference>
<dbReference type="PRINTS" id="PR00463">
    <property type="entry name" value="EP450I"/>
</dbReference>
<keyword evidence="4 10" id="KW-0349">Heme</keyword>
<comment type="cofactor">
    <cofactor evidence="1 10">
        <name>heme</name>
        <dbReference type="ChEBI" id="CHEBI:30413"/>
    </cofactor>
</comment>
<evidence type="ECO:0000256" key="2">
    <source>
        <dbReference type="ARBA" id="ARBA00004370"/>
    </source>
</evidence>
<dbReference type="InterPro" id="IPR001128">
    <property type="entry name" value="Cyt_P450"/>
</dbReference>
<evidence type="ECO:0000256" key="5">
    <source>
        <dbReference type="ARBA" id="ARBA00022723"/>
    </source>
</evidence>
<dbReference type="InterPro" id="IPR002401">
    <property type="entry name" value="Cyt_P450_E_grp-I"/>
</dbReference>
<dbReference type="GO" id="GO:0016705">
    <property type="term" value="F:oxidoreductase activity, acting on paired donors, with incorporation or reduction of molecular oxygen"/>
    <property type="evidence" value="ECO:0007669"/>
    <property type="project" value="InterPro"/>
</dbReference>
<dbReference type="AlphaFoldDB" id="A0A5J5BHT3"/>
<dbReference type="PANTHER" id="PTHR47943:SF9">
    <property type="entry name" value="CYTOCHROME P450"/>
    <property type="match status" value="1"/>
</dbReference>
<evidence type="ECO:0000256" key="1">
    <source>
        <dbReference type="ARBA" id="ARBA00001971"/>
    </source>
</evidence>
<keyword evidence="7 10" id="KW-0408">Iron</keyword>
<evidence type="ECO:0000256" key="11">
    <source>
        <dbReference type="RuleBase" id="RU000461"/>
    </source>
</evidence>
<dbReference type="EMBL" id="CM018035">
    <property type="protein sequence ID" value="KAA8542695.1"/>
    <property type="molecule type" value="Genomic_DNA"/>
</dbReference>
<dbReference type="InterPro" id="IPR036396">
    <property type="entry name" value="Cyt_P450_sf"/>
</dbReference>
<protein>
    <submittedName>
        <fullName evidence="12">Uncharacterized protein</fullName>
    </submittedName>
</protein>
<keyword evidence="5 10" id="KW-0479">Metal-binding</keyword>
<dbReference type="GO" id="GO:0016020">
    <property type="term" value="C:membrane"/>
    <property type="evidence" value="ECO:0007669"/>
    <property type="project" value="UniProtKB-SubCell"/>
</dbReference>
<dbReference type="OrthoDB" id="2789670at2759"/>
<dbReference type="SUPFAM" id="SSF48264">
    <property type="entry name" value="Cytochrome P450"/>
    <property type="match status" value="1"/>
</dbReference>
<accession>A0A5J5BHT3</accession>
<dbReference type="GO" id="GO:0005506">
    <property type="term" value="F:iron ion binding"/>
    <property type="evidence" value="ECO:0007669"/>
    <property type="project" value="InterPro"/>
</dbReference>
<sequence length="409" mass="45930">MSMRLGCVPTIVVSSPRAAEIFLKTHDTVFASRPTVQVAEYLPYGAKGMVFTQYGPYWRNVRKFCTLELLSATKIDSFAAMRREELESLVRSLKETVVAHEVVDVTEKVAVVIENMTYRMLFGRSKDDRFDLKANVVEAIRLAGAFNLADFVPLLGALDLQGMTRGLKAISKALDKILETIIDEHVQEAKSGHKKYANDFVDVMLSLMNKSTNTHDQLSYVIDPIKIKAIILDMISGGIDTSATAIDWTLTELIRHPKVMKQLQEELQSVMGVDGMLDESNLAKLEYLNMVIKESFRLHPVAPLLAPHESMEDIVIDGYYIPKKSRIIVNSWAIGRDPNVWSDNAEEFIPERFIGSNRDLRGHNFELTPFGSGRRGCPGMHLGLVNIRSVVARFVHGFDWELPNGIATF</sequence>
<evidence type="ECO:0000256" key="3">
    <source>
        <dbReference type="ARBA" id="ARBA00010617"/>
    </source>
</evidence>
<dbReference type="FunFam" id="1.10.630.10:FF:000204">
    <property type="entry name" value="Uncharacterized protein"/>
    <property type="match status" value="1"/>
</dbReference>
<dbReference type="Gene3D" id="1.10.630.10">
    <property type="entry name" value="Cytochrome P450"/>
    <property type="match status" value="1"/>
</dbReference>
<dbReference type="PANTHER" id="PTHR47943">
    <property type="entry name" value="CYTOCHROME P450 93A3-LIKE"/>
    <property type="match status" value="1"/>
</dbReference>
<dbReference type="GO" id="GO:0004497">
    <property type="term" value="F:monooxygenase activity"/>
    <property type="evidence" value="ECO:0007669"/>
    <property type="project" value="UniProtKB-KW"/>
</dbReference>
<organism evidence="12 13">
    <name type="scientific">Nyssa sinensis</name>
    <dbReference type="NCBI Taxonomy" id="561372"/>
    <lineage>
        <taxon>Eukaryota</taxon>
        <taxon>Viridiplantae</taxon>
        <taxon>Streptophyta</taxon>
        <taxon>Embryophyta</taxon>
        <taxon>Tracheophyta</taxon>
        <taxon>Spermatophyta</taxon>
        <taxon>Magnoliopsida</taxon>
        <taxon>eudicotyledons</taxon>
        <taxon>Gunneridae</taxon>
        <taxon>Pentapetalae</taxon>
        <taxon>asterids</taxon>
        <taxon>Cornales</taxon>
        <taxon>Nyssaceae</taxon>
        <taxon>Nyssa</taxon>
    </lineage>
</organism>
<proteinExistence type="inferred from homology"/>
<comment type="subcellular location">
    <subcellularLocation>
        <location evidence="2">Membrane</location>
    </subcellularLocation>
</comment>
<keyword evidence="6 11" id="KW-0560">Oxidoreductase</keyword>
<keyword evidence="13" id="KW-1185">Reference proteome</keyword>
<comment type="similarity">
    <text evidence="3 11">Belongs to the cytochrome P450 family.</text>
</comment>
<dbReference type="GO" id="GO:0020037">
    <property type="term" value="F:heme binding"/>
    <property type="evidence" value="ECO:0007669"/>
    <property type="project" value="InterPro"/>
</dbReference>
<dbReference type="PRINTS" id="PR00385">
    <property type="entry name" value="P450"/>
</dbReference>
<evidence type="ECO:0000313" key="12">
    <source>
        <dbReference type="EMBL" id="KAA8542695.1"/>
    </source>
</evidence>
<dbReference type="InterPro" id="IPR017972">
    <property type="entry name" value="Cyt_P450_CS"/>
</dbReference>
<dbReference type="Proteomes" id="UP000325577">
    <property type="component" value="Linkage Group LG12"/>
</dbReference>
<evidence type="ECO:0000256" key="4">
    <source>
        <dbReference type="ARBA" id="ARBA00022617"/>
    </source>
</evidence>